<sequence length="357" mass="37813">MVLFLSFPNTTATSLPLSPTKPPHSFIMTQLLSLLATGLVLPLTALASPLLGRAVGDVRTLYKSNDTFYENQFVVPNGKILISTLTNNNIYIINPKDSVPTLQVVTTLTAGGRATGIASVHPGGDGSMGGTYAVVSGFENGWILNNPVLNVFSLNGNVQYTIPGPTEPSLLNGLIDLPTYPGILLSADSAGGRIIRWNVHTQSFDVAVADPALEGDYGNPANPLPLGVNGIKIRGQYLYFTNTFQGTFGRFPIDNHGNKVGPVEIIVQLPLPTGFTNAFDDFVFDNAGNAYITQHPTSVIKVTPAGVVTTVAGTGGFTTPIMTPTSVGLSSNEKYLYVTTGMSEYSTGGIYEIEIPK</sequence>
<dbReference type="Gene3D" id="2.120.10.30">
    <property type="entry name" value="TolB, C-terminal domain"/>
    <property type="match status" value="1"/>
</dbReference>
<evidence type="ECO:0000313" key="2">
    <source>
        <dbReference type="Proteomes" id="UP001321760"/>
    </source>
</evidence>
<evidence type="ECO:0008006" key="3">
    <source>
        <dbReference type="Google" id="ProtNLM"/>
    </source>
</evidence>
<accession>A0AAV9G8N7</accession>
<dbReference type="Proteomes" id="UP001321760">
    <property type="component" value="Unassembled WGS sequence"/>
</dbReference>
<name>A0AAV9G8N7_9PEZI</name>
<dbReference type="EMBL" id="MU865980">
    <property type="protein sequence ID" value="KAK4444192.1"/>
    <property type="molecule type" value="Genomic_DNA"/>
</dbReference>
<dbReference type="InterPro" id="IPR052998">
    <property type="entry name" value="Hetero-Diels-Alderase-like"/>
</dbReference>
<dbReference type="AlphaFoldDB" id="A0AAV9G8N7"/>
<comment type="caution">
    <text evidence="1">The sequence shown here is derived from an EMBL/GenBank/DDBJ whole genome shotgun (WGS) entry which is preliminary data.</text>
</comment>
<evidence type="ECO:0000313" key="1">
    <source>
        <dbReference type="EMBL" id="KAK4444192.1"/>
    </source>
</evidence>
<gene>
    <name evidence="1" type="ORF">QBC34DRAFT_360574</name>
</gene>
<protein>
    <recommendedName>
        <fullName evidence="3">SMP-30/Gluconolactonase/LRE-like region domain-containing protein</fullName>
    </recommendedName>
</protein>
<dbReference type="InterPro" id="IPR011042">
    <property type="entry name" value="6-blade_b-propeller_TolB-like"/>
</dbReference>
<dbReference type="PANTHER" id="PTHR42060:SF1">
    <property type="entry name" value="NHL REPEAT-CONTAINING PROTEIN"/>
    <property type="match status" value="1"/>
</dbReference>
<reference evidence="1" key="2">
    <citation type="submission" date="2023-05" db="EMBL/GenBank/DDBJ databases">
        <authorList>
            <consortium name="Lawrence Berkeley National Laboratory"/>
            <person name="Steindorff A."/>
            <person name="Hensen N."/>
            <person name="Bonometti L."/>
            <person name="Westerberg I."/>
            <person name="Brannstrom I.O."/>
            <person name="Guillou S."/>
            <person name="Cros-Aarteil S."/>
            <person name="Calhoun S."/>
            <person name="Haridas S."/>
            <person name="Kuo A."/>
            <person name="Mondo S."/>
            <person name="Pangilinan J."/>
            <person name="Riley R."/>
            <person name="Labutti K."/>
            <person name="Andreopoulos B."/>
            <person name="Lipzen A."/>
            <person name="Chen C."/>
            <person name="Yanf M."/>
            <person name="Daum C."/>
            <person name="Ng V."/>
            <person name="Clum A."/>
            <person name="Ohm R."/>
            <person name="Martin F."/>
            <person name="Silar P."/>
            <person name="Natvig D."/>
            <person name="Lalanne C."/>
            <person name="Gautier V."/>
            <person name="Ament-Velasquez S.L."/>
            <person name="Kruys A."/>
            <person name="Hutchinson M.I."/>
            <person name="Powell A.J."/>
            <person name="Barry K."/>
            <person name="Miller A.N."/>
            <person name="Grigoriev I.V."/>
            <person name="Debuchy R."/>
            <person name="Gladieux P."/>
            <person name="Thoren M.H."/>
            <person name="Johannesson H."/>
        </authorList>
    </citation>
    <scope>NUCLEOTIDE SEQUENCE</scope>
    <source>
        <strain evidence="1">PSN243</strain>
    </source>
</reference>
<dbReference type="SUPFAM" id="SSF63829">
    <property type="entry name" value="Calcium-dependent phosphotriesterase"/>
    <property type="match status" value="1"/>
</dbReference>
<organism evidence="1 2">
    <name type="scientific">Podospora aff. communis PSN243</name>
    <dbReference type="NCBI Taxonomy" id="3040156"/>
    <lineage>
        <taxon>Eukaryota</taxon>
        <taxon>Fungi</taxon>
        <taxon>Dikarya</taxon>
        <taxon>Ascomycota</taxon>
        <taxon>Pezizomycotina</taxon>
        <taxon>Sordariomycetes</taxon>
        <taxon>Sordariomycetidae</taxon>
        <taxon>Sordariales</taxon>
        <taxon>Podosporaceae</taxon>
        <taxon>Podospora</taxon>
    </lineage>
</organism>
<proteinExistence type="predicted"/>
<dbReference type="PANTHER" id="PTHR42060">
    <property type="entry name" value="NHL REPEAT-CONTAINING PROTEIN-RELATED"/>
    <property type="match status" value="1"/>
</dbReference>
<feature type="non-terminal residue" evidence="1">
    <location>
        <position position="1"/>
    </location>
</feature>
<reference evidence="1" key="1">
    <citation type="journal article" date="2023" name="Mol. Phylogenet. Evol.">
        <title>Genome-scale phylogeny and comparative genomics of the fungal order Sordariales.</title>
        <authorList>
            <person name="Hensen N."/>
            <person name="Bonometti L."/>
            <person name="Westerberg I."/>
            <person name="Brannstrom I.O."/>
            <person name="Guillou S."/>
            <person name="Cros-Aarteil S."/>
            <person name="Calhoun S."/>
            <person name="Haridas S."/>
            <person name="Kuo A."/>
            <person name="Mondo S."/>
            <person name="Pangilinan J."/>
            <person name="Riley R."/>
            <person name="LaButti K."/>
            <person name="Andreopoulos B."/>
            <person name="Lipzen A."/>
            <person name="Chen C."/>
            <person name="Yan M."/>
            <person name="Daum C."/>
            <person name="Ng V."/>
            <person name="Clum A."/>
            <person name="Steindorff A."/>
            <person name="Ohm R.A."/>
            <person name="Martin F."/>
            <person name="Silar P."/>
            <person name="Natvig D.O."/>
            <person name="Lalanne C."/>
            <person name="Gautier V."/>
            <person name="Ament-Velasquez S.L."/>
            <person name="Kruys A."/>
            <person name="Hutchinson M.I."/>
            <person name="Powell A.J."/>
            <person name="Barry K."/>
            <person name="Miller A.N."/>
            <person name="Grigoriev I.V."/>
            <person name="Debuchy R."/>
            <person name="Gladieux P."/>
            <person name="Hiltunen Thoren M."/>
            <person name="Johannesson H."/>
        </authorList>
    </citation>
    <scope>NUCLEOTIDE SEQUENCE</scope>
    <source>
        <strain evidence="1">PSN243</strain>
    </source>
</reference>
<keyword evidence="2" id="KW-1185">Reference proteome</keyword>